<evidence type="ECO:0000313" key="4">
    <source>
        <dbReference type="Proteomes" id="UP000283509"/>
    </source>
</evidence>
<evidence type="ECO:0000256" key="2">
    <source>
        <dbReference type="SAM" id="Phobius"/>
    </source>
</evidence>
<feature type="compositionally biased region" description="Pro residues" evidence="1">
    <location>
        <begin position="53"/>
        <end position="82"/>
    </location>
</feature>
<dbReference type="Proteomes" id="UP000283509">
    <property type="component" value="Unassembled WGS sequence"/>
</dbReference>
<keyword evidence="2" id="KW-1133">Transmembrane helix</keyword>
<name>A0A3R7MLX3_PENVA</name>
<feature type="region of interest" description="Disordered" evidence="1">
    <location>
        <begin position="366"/>
        <end position="399"/>
    </location>
</feature>
<feature type="compositionally biased region" description="Basic residues" evidence="1">
    <location>
        <begin position="96"/>
        <end position="109"/>
    </location>
</feature>
<feature type="compositionally biased region" description="Acidic residues" evidence="1">
    <location>
        <begin position="256"/>
        <end position="268"/>
    </location>
</feature>
<comment type="caution">
    <text evidence="3">The sequence shown here is derived from an EMBL/GenBank/DDBJ whole genome shotgun (WGS) entry which is preliminary data.</text>
</comment>
<feature type="compositionally biased region" description="Acidic residues" evidence="1">
    <location>
        <begin position="389"/>
        <end position="399"/>
    </location>
</feature>
<feature type="region of interest" description="Disordered" evidence="1">
    <location>
        <begin position="238"/>
        <end position="291"/>
    </location>
</feature>
<feature type="transmembrane region" description="Helical" evidence="2">
    <location>
        <begin position="6"/>
        <end position="32"/>
    </location>
</feature>
<reference evidence="3 4" key="2">
    <citation type="submission" date="2019-01" db="EMBL/GenBank/DDBJ databases">
        <title>The decoding of complex shrimp genome reveals the adaptation for benthos swimmer, frequently molting mechanism and breeding impact on genome.</title>
        <authorList>
            <person name="Sun Y."/>
            <person name="Gao Y."/>
            <person name="Yu Y."/>
        </authorList>
    </citation>
    <scope>NUCLEOTIDE SEQUENCE [LARGE SCALE GENOMIC DNA]</scope>
    <source>
        <tissue evidence="3">Muscle</tissue>
    </source>
</reference>
<dbReference type="OrthoDB" id="6371846at2759"/>
<dbReference type="AlphaFoldDB" id="A0A3R7MLX3"/>
<feature type="compositionally biased region" description="Polar residues" evidence="1">
    <location>
        <begin position="83"/>
        <end position="93"/>
    </location>
</feature>
<dbReference type="EMBL" id="QCYY01000395">
    <property type="protein sequence ID" value="ROT85203.1"/>
    <property type="molecule type" value="Genomic_DNA"/>
</dbReference>
<sequence>MFVCDFSGFILFGVVVFLASSLLATAIAFACYCRSKRRIILRTGEVTAGTPGSRPPPGLPRLKPPPIPRSPQAPSPLRPPTSPSHSAPANSDQNTRHPKSASRRHKSHGTHADCHALEVPSELREPPRGLHSDSKSLPLQSPELEVHFPYLNKSSNHQKASLVETKQSSRNGYVSGLRSEHSAEGSAKVKPNLDMKFRKDTSAAGKVQMKSDFSMELAAKMSERTFASKHRNITKDYSCNPSFKSGMEQRRSFSDQEPDYASLDEDSEGNCGSDSATLQRPPGGRAGEQQQLDGVQYMNVTGVSGLYMNVISNDLLAKGCGPELHKAVSDPEHLYESLGEDEPGAWRPGNATWQGIIGTQTLRKMGKLPGGNWRSMERDSHPYASPCSTDDEDPYEDIN</sequence>
<feature type="region of interest" description="Disordered" evidence="1">
    <location>
        <begin position="46"/>
        <end position="138"/>
    </location>
</feature>
<gene>
    <name evidence="3" type="ORF">C7M84_020286</name>
</gene>
<organism evidence="3 4">
    <name type="scientific">Penaeus vannamei</name>
    <name type="common">Whiteleg shrimp</name>
    <name type="synonym">Litopenaeus vannamei</name>
    <dbReference type="NCBI Taxonomy" id="6689"/>
    <lineage>
        <taxon>Eukaryota</taxon>
        <taxon>Metazoa</taxon>
        <taxon>Ecdysozoa</taxon>
        <taxon>Arthropoda</taxon>
        <taxon>Crustacea</taxon>
        <taxon>Multicrustacea</taxon>
        <taxon>Malacostraca</taxon>
        <taxon>Eumalacostraca</taxon>
        <taxon>Eucarida</taxon>
        <taxon>Decapoda</taxon>
        <taxon>Dendrobranchiata</taxon>
        <taxon>Penaeoidea</taxon>
        <taxon>Penaeidae</taxon>
        <taxon>Penaeus</taxon>
    </lineage>
</organism>
<reference evidence="3 4" key="1">
    <citation type="submission" date="2018-04" db="EMBL/GenBank/DDBJ databases">
        <authorList>
            <person name="Zhang X."/>
            <person name="Yuan J."/>
            <person name="Li F."/>
            <person name="Xiang J."/>
        </authorList>
    </citation>
    <scope>NUCLEOTIDE SEQUENCE [LARGE SCALE GENOMIC DNA]</scope>
    <source>
        <tissue evidence="3">Muscle</tissue>
    </source>
</reference>
<protein>
    <submittedName>
        <fullName evidence="3">Uncharacterized protein</fullName>
    </submittedName>
</protein>
<keyword evidence="2" id="KW-0472">Membrane</keyword>
<keyword evidence="2" id="KW-0812">Transmembrane</keyword>
<feature type="compositionally biased region" description="Basic and acidic residues" evidence="1">
    <location>
        <begin position="110"/>
        <end position="134"/>
    </location>
</feature>
<accession>A0A3R7MLX3</accession>
<proteinExistence type="predicted"/>
<evidence type="ECO:0000256" key="1">
    <source>
        <dbReference type="SAM" id="MobiDB-lite"/>
    </source>
</evidence>
<evidence type="ECO:0000313" key="3">
    <source>
        <dbReference type="EMBL" id="ROT85203.1"/>
    </source>
</evidence>
<keyword evidence="4" id="KW-1185">Reference proteome</keyword>